<organism evidence="2 3">
    <name type="scientific">Phlebiopsis gigantea (strain 11061_1 CR5-6)</name>
    <name type="common">White-rot fungus</name>
    <name type="synonym">Peniophora gigantea</name>
    <dbReference type="NCBI Taxonomy" id="745531"/>
    <lineage>
        <taxon>Eukaryota</taxon>
        <taxon>Fungi</taxon>
        <taxon>Dikarya</taxon>
        <taxon>Basidiomycota</taxon>
        <taxon>Agaricomycotina</taxon>
        <taxon>Agaricomycetes</taxon>
        <taxon>Polyporales</taxon>
        <taxon>Phanerochaetaceae</taxon>
        <taxon>Phlebiopsis</taxon>
    </lineage>
</organism>
<reference evidence="2 3" key="1">
    <citation type="journal article" date="2014" name="PLoS Genet.">
        <title>Analysis of the Phlebiopsis gigantea genome, transcriptome and secretome provides insight into its pioneer colonization strategies of wood.</title>
        <authorList>
            <person name="Hori C."/>
            <person name="Ishida T."/>
            <person name="Igarashi K."/>
            <person name="Samejima M."/>
            <person name="Suzuki H."/>
            <person name="Master E."/>
            <person name="Ferreira P."/>
            <person name="Ruiz-Duenas F.J."/>
            <person name="Held B."/>
            <person name="Canessa P."/>
            <person name="Larrondo L.F."/>
            <person name="Schmoll M."/>
            <person name="Druzhinina I.S."/>
            <person name="Kubicek C.P."/>
            <person name="Gaskell J.A."/>
            <person name="Kersten P."/>
            <person name="St John F."/>
            <person name="Glasner J."/>
            <person name="Sabat G."/>
            <person name="Splinter BonDurant S."/>
            <person name="Syed K."/>
            <person name="Yadav J."/>
            <person name="Mgbeahuruike A.C."/>
            <person name="Kovalchuk A."/>
            <person name="Asiegbu F.O."/>
            <person name="Lackner G."/>
            <person name="Hoffmeister D."/>
            <person name="Rencoret J."/>
            <person name="Gutierrez A."/>
            <person name="Sun H."/>
            <person name="Lindquist E."/>
            <person name="Barry K."/>
            <person name="Riley R."/>
            <person name="Grigoriev I.V."/>
            <person name="Henrissat B."/>
            <person name="Kues U."/>
            <person name="Berka R.M."/>
            <person name="Martinez A.T."/>
            <person name="Covert S.F."/>
            <person name="Blanchette R.A."/>
            <person name="Cullen D."/>
        </authorList>
    </citation>
    <scope>NUCLEOTIDE SEQUENCE [LARGE SCALE GENOMIC DNA]</scope>
    <source>
        <strain evidence="2 3">11061_1 CR5-6</strain>
    </source>
</reference>
<dbReference type="AlphaFoldDB" id="A0A0C3NXN7"/>
<sequence>MTGRLSPATSLRPALVTGENKAFVMVGYRPFFVDTVASASPPRKRLRLDMENTIGEEHALTLANDGYDELKKHSRFYHADGDCAIRVQDTLFRVHRFLLSRDSSAFEDMFSMPRCGNSPKEGHSDEEPILLESENVDDFAELLSILYALPSELQDLRSNPANVYRLLAIAEITNKYHFVSTSSWAISALCQVTECRDEPWRALRTTQQPRLPPPAWCTAPILRRIIEVAQLCGHQMLCDHAAEKWIELIYIGRANPVYAMAVADEYGLPRLKGISYYEALLSCDDSFECMFEPVSEGSERPAMAPAQKAGLLSGFFSLVRRWESLRATAPTFAKPDGCTYHAHGCLSTWQAVWKSTTKCDAMVHRRTADVLGHLGAMAYLLEADRDLRKAAVDSVRELWKREEEELAYHFRDLTRPGPN</sequence>
<dbReference type="Proteomes" id="UP000053257">
    <property type="component" value="Unassembled WGS sequence"/>
</dbReference>
<dbReference type="SMART" id="SM00225">
    <property type="entry name" value="BTB"/>
    <property type="match status" value="1"/>
</dbReference>
<dbReference type="HOGENOM" id="CLU_040061_1_0_1"/>
<accession>A0A0C3NXN7</accession>
<gene>
    <name evidence="2" type="ORF">PHLGIDRAFT_11426</name>
</gene>
<evidence type="ECO:0000313" key="2">
    <source>
        <dbReference type="EMBL" id="KIP10179.1"/>
    </source>
</evidence>
<dbReference type="InterPro" id="IPR000210">
    <property type="entry name" value="BTB/POZ_dom"/>
</dbReference>
<dbReference type="Gene3D" id="3.30.710.10">
    <property type="entry name" value="Potassium Channel Kv1.1, Chain A"/>
    <property type="match status" value="1"/>
</dbReference>
<evidence type="ECO:0000313" key="3">
    <source>
        <dbReference type="Proteomes" id="UP000053257"/>
    </source>
</evidence>
<dbReference type="InterPro" id="IPR011333">
    <property type="entry name" value="SKP1/BTB/POZ_sf"/>
</dbReference>
<keyword evidence="3" id="KW-1185">Reference proteome</keyword>
<feature type="domain" description="BTB" evidence="1">
    <location>
        <begin position="81"/>
        <end position="155"/>
    </location>
</feature>
<name>A0A0C3NXN7_PHLG1</name>
<dbReference type="PROSITE" id="PS50097">
    <property type="entry name" value="BTB"/>
    <property type="match status" value="1"/>
</dbReference>
<dbReference type="Pfam" id="PF00651">
    <property type="entry name" value="BTB"/>
    <property type="match status" value="1"/>
</dbReference>
<dbReference type="CDD" id="cd18186">
    <property type="entry name" value="BTB_POZ_ZBTB_KLHL-like"/>
    <property type="match status" value="1"/>
</dbReference>
<dbReference type="SUPFAM" id="SSF54695">
    <property type="entry name" value="POZ domain"/>
    <property type="match status" value="1"/>
</dbReference>
<dbReference type="OrthoDB" id="3157337at2759"/>
<dbReference type="STRING" id="745531.A0A0C3NXN7"/>
<dbReference type="EMBL" id="KN840457">
    <property type="protein sequence ID" value="KIP10179.1"/>
    <property type="molecule type" value="Genomic_DNA"/>
</dbReference>
<protein>
    <recommendedName>
        <fullName evidence="1">BTB domain-containing protein</fullName>
    </recommendedName>
</protein>
<evidence type="ECO:0000259" key="1">
    <source>
        <dbReference type="PROSITE" id="PS50097"/>
    </source>
</evidence>
<proteinExistence type="predicted"/>